<accession>A0ACB8STR1</accession>
<protein>
    <submittedName>
        <fullName evidence="1">Uncharacterized protein</fullName>
    </submittedName>
</protein>
<sequence>MLSLRLFRLSAIASSGGTLPERPHHISPHHESRSEGHKPCPRPDLTNAAPPARPPSARRGSMTRLETPSTILVSPLFAQDQPRGASLIAVIL</sequence>
<evidence type="ECO:0000313" key="2">
    <source>
        <dbReference type="Proteomes" id="UP000814140"/>
    </source>
</evidence>
<keyword evidence="2" id="KW-1185">Reference proteome</keyword>
<organism evidence="1 2">
    <name type="scientific">Artomyces pyxidatus</name>
    <dbReference type="NCBI Taxonomy" id="48021"/>
    <lineage>
        <taxon>Eukaryota</taxon>
        <taxon>Fungi</taxon>
        <taxon>Dikarya</taxon>
        <taxon>Basidiomycota</taxon>
        <taxon>Agaricomycotina</taxon>
        <taxon>Agaricomycetes</taxon>
        <taxon>Russulales</taxon>
        <taxon>Auriscalpiaceae</taxon>
        <taxon>Artomyces</taxon>
    </lineage>
</organism>
<reference evidence="1" key="2">
    <citation type="journal article" date="2022" name="New Phytol.">
        <title>Evolutionary transition to the ectomycorrhizal habit in the genomes of a hyperdiverse lineage of mushroom-forming fungi.</title>
        <authorList>
            <person name="Looney B."/>
            <person name="Miyauchi S."/>
            <person name="Morin E."/>
            <person name="Drula E."/>
            <person name="Courty P.E."/>
            <person name="Kohler A."/>
            <person name="Kuo A."/>
            <person name="LaButti K."/>
            <person name="Pangilinan J."/>
            <person name="Lipzen A."/>
            <person name="Riley R."/>
            <person name="Andreopoulos W."/>
            <person name="He G."/>
            <person name="Johnson J."/>
            <person name="Nolan M."/>
            <person name="Tritt A."/>
            <person name="Barry K.W."/>
            <person name="Grigoriev I.V."/>
            <person name="Nagy L.G."/>
            <person name="Hibbett D."/>
            <person name="Henrissat B."/>
            <person name="Matheny P.B."/>
            <person name="Labbe J."/>
            <person name="Martin F.M."/>
        </authorList>
    </citation>
    <scope>NUCLEOTIDE SEQUENCE</scope>
    <source>
        <strain evidence="1">HHB10654</strain>
    </source>
</reference>
<gene>
    <name evidence="1" type="ORF">BV25DRAFT_1139259</name>
</gene>
<evidence type="ECO:0000313" key="1">
    <source>
        <dbReference type="EMBL" id="KAI0059306.1"/>
    </source>
</evidence>
<proteinExistence type="predicted"/>
<name>A0ACB8STR1_9AGAM</name>
<dbReference type="EMBL" id="MU277227">
    <property type="protein sequence ID" value="KAI0059306.1"/>
    <property type="molecule type" value="Genomic_DNA"/>
</dbReference>
<reference evidence="1" key="1">
    <citation type="submission" date="2021-03" db="EMBL/GenBank/DDBJ databases">
        <authorList>
            <consortium name="DOE Joint Genome Institute"/>
            <person name="Ahrendt S."/>
            <person name="Looney B.P."/>
            <person name="Miyauchi S."/>
            <person name="Morin E."/>
            <person name="Drula E."/>
            <person name="Courty P.E."/>
            <person name="Chicoki N."/>
            <person name="Fauchery L."/>
            <person name="Kohler A."/>
            <person name="Kuo A."/>
            <person name="Labutti K."/>
            <person name="Pangilinan J."/>
            <person name="Lipzen A."/>
            <person name="Riley R."/>
            <person name="Andreopoulos W."/>
            <person name="He G."/>
            <person name="Johnson J."/>
            <person name="Barry K.W."/>
            <person name="Grigoriev I.V."/>
            <person name="Nagy L."/>
            <person name="Hibbett D."/>
            <person name="Henrissat B."/>
            <person name="Matheny P.B."/>
            <person name="Labbe J."/>
            <person name="Martin F."/>
        </authorList>
    </citation>
    <scope>NUCLEOTIDE SEQUENCE</scope>
    <source>
        <strain evidence="1">HHB10654</strain>
    </source>
</reference>
<dbReference type="Proteomes" id="UP000814140">
    <property type="component" value="Unassembled WGS sequence"/>
</dbReference>
<comment type="caution">
    <text evidence="1">The sequence shown here is derived from an EMBL/GenBank/DDBJ whole genome shotgun (WGS) entry which is preliminary data.</text>
</comment>